<evidence type="ECO:0000256" key="4">
    <source>
        <dbReference type="ARBA" id="ARBA00023157"/>
    </source>
</evidence>
<organism evidence="8">
    <name type="scientific">Culicoides sonorensis</name>
    <name type="common">Biting midge</name>
    <dbReference type="NCBI Taxonomy" id="179676"/>
    <lineage>
        <taxon>Eukaryota</taxon>
        <taxon>Metazoa</taxon>
        <taxon>Ecdysozoa</taxon>
        <taxon>Arthropoda</taxon>
        <taxon>Hexapoda</taxon>
        <taxon>Insecta</taxon>
        <taxon>Pterygota</taxon>
        <taxon>Neoptera</taxon>
        <taxon>Endopterygota</taxon>
        <taxon>Diptera</taxon>
        <taxon>Nematocera</taxon>
        <taxon>Chironomoidea</taxon>
        <taxon>Ceratopogonidae</taxon>
        <taxon>Ceratopogoninae</taxon>
        <taxon>Culicoides</taxon>
        <taxon>Monoculicoides</taxon>
    </lineage>
</organism>
<dbReference type="Pfam" id="PF00652">
    <property type="entry name" value="Ricin_B_lectin"/>
    <property type="match status" value="1"/>
</dbReference>
<dbReference type="InterPro" id="IPR035992">
    <property type="entry name" value="Ricin_B-like_lectins"/>
</dbReference>
<reference evidence="8" key="1">
    <citation type="submission" date="2018-07" db="EMBL/GenBank/DDBJ databases">
        <authorList>
            <person name="Quirk P.G."/>
            <person name="Krulwich T.A."/>
        </authorList>
    </citation>
    <scope>NUCLEOTIDE SEQUENCE</scope>
</reference>
<dbReference type="PANTHER" id="PTHR11675:SF134">
    <property type="entry name" value="N-ACETYLGALACTOSAMINYLTRANSFERASE 4-RELATED"/>
    <property type="match status" value="1"/>
</dbReference>
<protein>
    <recommendedName>
        <fullName evidence="6">Polypeptide N-acetylgalactosaminyltransferase</fullName>
        <ecNumber evidence="6">2.4.1.-</ecNumber>
    </recommendedName>
    <alternativeName>
        <fullName evidence="6">Protein-UDP acetylgalactosaminyltransferase</fullName>
    </alternativeName>
</protein>
<keyword evidence="6" id="KW-0812">Transmembrane</keyword>
<keyword evidence="2 6" id="KW-0430">Lectin</keyword>
<keyword evidence="6" id="KW-0808">Transferase</keyword>
<proteinExistence type="inferred from homology"/>
<dbReference type="Gene3D" id="2.80.10.50">
    <property type="match status" value="1"/>
</dbReference>
<dbReference type="PROSITE" id="PS50231">
    <property type="entry name" value="RICIN_B_LECTIN"/>
    <property type="match status" value="1"/>
</dbReference>
<evidence type="ECO:0000256" key="3">
    <source>
        <dbReference type="ARBA" id="ARBA00023034"/>
    </source>
</evidence>
<keyword evidence="6" id="KW-0328">Glycosyltransferase</keyword>
<dbReference type="VEuPathDB" id="VectorBase:CSON005689"/>
<dbReference type="AlphaFoldDB" id="A0A336N3D7"/>
<keyword evidence="4 6" id="KW-1015">Disulfide bond</keyword>
<dbReference type="OMA" id="RCCTESL"/>
<dbReference type="GO" id="GO:0004653">
    <property type="term" value="F:polypeptide N-acetylgalactosaminyltransferase activity"/>
    <property type="evidence" value="ECO:0007669"/>
    <property type="project" value="TreeGrafter"/>
</dbReference>
<dbReference type="Pfam" id="PF00535">
    <property type="entry name" value="Glycos_transf_2"/>
    <property type="match status" value="1"/>
</dbReference>
<dbReference type="EMBL" id="UFQT01002211">
    <property type="protein sequence ID" value="SSX32938.1"/>
    <property type="molecule type" value="Genomic_DNA"/>
</dbReference>
<sequence>MMSPSKFRKIIVLLCIFTIFFIICMIFQIGFNRRSLNVMKPKLHSQNSPYWMPDEVDDMNLIISRPSIGKHPPTQDFVKIWPYKGLGSERLAFNRAIRNTRPLECSSVKYSSHSNSVSIVMSFHNEFVGVILRTLFSIEQTTPSKLIKEIILVDDASTAVYLDEHFENEIQKIFKDKIQLIRLKKRQGIHKALRIGLELATSDIVVIMPSHLETHLVWLPPLLEPILTNPRIITTPVVEYQHWNYNSESSTEILDGRGVFDLEFNIFELPNTENNEISNFRTPIIDTGIIVANREFLLKIVNKKSVSGIDGNLIELSLKTWLCFDGEIFKVPCAKMSHNFKEIPIHESSLLVNQENRDRELKQIILGYLGSYQERFLNFTPNRFKEINVKDMKLLKNTQNCKSFKYFLSEIASDMAATFIETPSMTMSGLIASKKEPSKCLDTFTQKPGSVISINSCSNSSKSKFALTSSQDIRLEKRFLCWNAYDSFLYRGSNVSLVAIMPCNTMEGRQKFEYDMKHENFRKIGTNFCLDVNFERKIVALTNCDETKLTQRWVWV</sequence>
<evidence type="ECO:0000313" key="8">
    <source>
        <dbReference type="EMBL" id="SSX32938.1"/>
    </source>
</evidence>
<feature type="transmembrane region" description="Helical" evidence="6">
    <location>
        <begin position="12"/>
        <end position="31"/>
    </location>
</feature>
<dbReference type="Gene3D" id="3.90.550.10">
    <property type="entry name" value="Spore Coat Polysaccharide Biosynthesis Protein SpsA, Chain A"/>
    <property type="match status" value="1"/>
</dbReference>
<comment type="cofactor">
    <cofactor evidence="6">
        <name>Mn(2+)</name>
        <dbReference type="ChEBI" id="CHEBI:29035"/>
    </cofactor>
</comment>
<dbReference type="GO" id="GO:0000139">
    <property type="term" value="C:Golgi membrane"/>
    <property type="evidence" value="ECO:0007669"/>
    <property type="project" value="UniProtKB-SubCell"/>
</dbReference>
<evidence type="ECO:0000256" key="6">
    <source>
        <dbReference type="RuleBase" id="RU361242"/>
    </source>
</evidence>
<comment type="pathway">
    <text evidence="6">Protein modification; protein glycosylation.</text>
</comment>
<name>A0A336N3D7_CULSO</name>
<dbReference type="UniPathway" id="UPA00378"/>
<keyword evidence="3 6" id="KW-0333">Golgi apparatus</keyword>
<comment type="similarity">
    <text evidence="6">Belongs to the glycosyltransferase 2 family. GalNAc-T subfamily.</text>
</comment>
<gene>
    <name evidence="8" type="primary">CSON005689</name>
</gene>
<keyword evidence="6" id="KW-0472">Membrane</keyword>
<keyword evidence="6" id="KW-1133">Transmembrane helix</keyword>
<evidence type="ECO:0000256" key="5">
    <source>
        <dbReference type="ARBA" id="ARBA00023180"/>
    </source>
</evidence>
<keyword evidence="6" id="KW-0464">Manganese</keyword>
<comment type="subcellular location">
    <subcellularLocation>
        <location evidence="1 6">Golgi apparatus membrane</location>
        <topology evidence="1 6">Single-pass type II membrane protein</topology>
    </subcellularLocation>
</comment>
<dbReference type="GO" id="GO:0006493">
    <property type="term" value="P:protein O-linked glycosylation"/>
    <property type="evidence" value="ECO:0007669"/>
    <property type="project" value="TreeGrafter"/>
</dbReference>
<evidence type="ECO:0000256" key="1">
    <source>
        <dbReference type="ARBA" id="ARBA00004323"/>
    </source>
</evidence>
<dbReference type="SUPFAM" id="SSF50370">
    <property type="entry name" value="Ricin B-like lectins"/>
    <property type="match status" value="1"/>
</dbReference>
<accession>A0A336N3D7</accession>
<dbReference type="EC" id="2.4.1.-" evidence="6"/>
<dbReference type="InterPro" id="IPR000772">
    <property type="entry name" value="Ricin_B_lectin"/>
</dbReference>
<dbReference type="SUPFAM" id="SSF53448">
    <property type="entry name" value="Nucleotide-diphospho-sugar transferases"/>
    <property type="match status" value="1"/>
</dbReference>
<feature type="domain" description="Ricin B lectin" evidence="7">
    <location>
        <begin position="428"/>
        <end position="556"/>
    </location>
</feature>
<dbReference type="InterPro" id="IPR029044">
    <property type="entry name" value="Nucleotide-diphossugar_trans"/>
</dbReference>
<dbReference type="PANTHER" id="PTHR11675">
    <property type="entry name" value="N-ACETYLGALACTOSAMINYLTRANSFERASE"/>
    <property type="match status" value="1"/>
</dbReference>
<evidence type="ECO:0000256" key="2">
    <source>
        <dbReference type="ARBA" id="ARBA00022734"/>
    </source>
</evidence>
<dbReference type="SMART" id="SM00458">
    <property type="entry name" value="RICIN"/>
    <property type="match status" value="1"/>
</dbReference>
<dbReference type="InterPro" id="IPR001173">
    <property type="entry name" value="Glyco_trans_2-like"/>
</dbReference>
<dbReference type="GO" id="GO:0030246">
    <property type="term" value="F:carbohydrate binding"/>
    <property type="evidence" value="ECO:0007669"/>
    <property type="project" value="UniProtKB-KW"/>
</dbReference>
<evidence type="ECO:0000259" key="7">
    <source>
        <dbReference type="SMART" id="SM00458"/>
    </source>
</evidence>
<keyword evidence="5" id="KW-0325">Glycoprotein</keyword>